<dbReference type="CDD" id="cd00063">
    <property type="entry name" value="FN3"/>
    <property type="match status" value="2"/>
</dbReference>
<dbReference type="AlphaFoldDB" id="A0A6L8TDM2"/>
<feature type="domain" description="Fibronectin type-III" evidence="3">
    <location>
        <begin position="509"/>
        <end position="599"/>
    </location>
</feature>
<accession>A0A6L8TDM2</accession>
<dbReference type="InterPro" id="IPR036116">
    <property type="entry name" value="FN3_sf"/>
</dbReference>
<feature type="chain" id="PRO_5026909156" description="Fibronectin type-III domain-containing protein" evidence="2">
    <location>
        <begin position="26"/>
        <end position="599"/>
    </location>
</feature>
<dbReference type="EMBL" id="WWVT01000012">
    <property type="protein sequence ID" value="MZL62293.1"/>
    <property type="molecule type" value="Genomic_DNA"/>
</dbReference>
<reference evidence="4 5" key="1">
    <citation type="journal article" date="2019" name="Nat. Med.">
        <title>A library of human gut bacterial isolates paired with longitudinal multiomics data enables mechanistic microbiome research.</title>
        <authorList>
            <person name="Poyet M."/>
            <person name="Groussin M."/>
            <person name="Gibbons S.M."/>
            <person name="Avila-Pacheco J."/>
            <person name="Jiang X."/>
            <person name="Kearney S.M."/>
            <person name="Perrotta A.R."/>
            <person name="Berdy B."/>
            <person name="Zhao S."/>
            <person name="Lieberman T.D."/>
            <person name="Swanson P.K."/>
            <person name="Smith M."/>
            <person name="Roesemann S."/>
            <person name="Alexander J.E."/>
            <person name="Rich S.A."/>
            <person name="Livny J."/>
            <person name="Vlamakis H."/>
            <person name="Clish C."/>
            <person name="Bullock K."/>
            <person name="Deik A."/>
            <person name="Scott J."/>
            <person name="Pierce K.A."/>
            <person name="Xavier R.J."/>
            <person name="Alm E.J."/>
        </authorList>
    </citation>
    <scope>NUCLEOTIDE SEQUENCE [LARGE SCALE GENOMIC DNA]</scope>
    <source>
        <strain evidence="4 5">BIOML-A4</strain>
    </source>
</reference>
<evidence type="ECO:0000256" key="2">
    <source>
        <dbReference type="SAM" id="SignalP"/>
    </source>
</evidence>
<evidence type="ECO:0000259" key="3">
    <source>
        <dbReference type="PROSITE" id="PS50853"/>
    </source>
</evidence>
<evidence type="ECO:0000313" key="5">
    <source>
        <dbReference type="Proteomes" id="UP000473323"/>
    </source>
</evidence>
<dbReference type="SUPFAM" id="SSF49265">
    <property type="entry name" value="Fibronectin type III"/>
    <property type="match status" value="1"/>
</dbReference>
<feature type="region of interest" description="Disordered" evidence="1">
    <location>
        <begin position="128"/>
        <end position="179"/>
    </location>
</feature>
<dbReference type="RefSeq" id="WP_161209366.1">
    <property type="nucleotide sequence ID" value="NZ_WWVT01000012.1"/>
</dbReference>
<dbReference type="InterPro" id="IPR013783">
    <property type="entry name" value="Ig-like_fold"/>
</dbReference>
<dbReference type="PROSITE" id="PS50853">
    <property type="entry name" value="FN3"/>
    <property type="match status" value="1"/>
</dbReference>
<evidence type="ECO:0000313" key="4">
    <source>
        <dbReference type="EMBL" id="MZL62293.1"/>
    </source>
</evidence>
<feature type="compositionally biased region" description="Acidic residues" evidence="1">
    <location>
        <begin position="60"/>
        <end position="73"/>
    </location>
</feature>
<proteinExistence type="predicted"/>
<comment type="caution">
    <text evidence="4">The sequence shown here is derived from an EMBL/GenBank/DDBJ whole genome shotgun (WGS) entry which is preliminary data.</text>
</comment>
<keyword evidence="2" id="KW-0732">Signal</keyword>
<evidence type="ECO:0000256" key="1">
    <source>
        <dbReference type="SAM" id="MobiDB-lite"/>
    </source>
</evidence>
<sequence>MKKKVLALFLSAALCVTVLPATGMAAEFGSGDAEITENAADSQEMFSAEETTEPMGETEQPAEDSEDISEEMVDNSSDATMEDVENEENAENSEDAFGGAEEGVSEEISSEDDPEVLLTELIPEEAGDSMEEENAEAMSSSDPELTVTPTAGPEPTVTPITDPEPTVTPTADPELTVTPTPVPKINVKWTGEKWVSRNSVNVTLKVDANGACYYKAVARKKDGTSDVPRVDTGNSRVAVTANRSFVIYLKNLDTEKEFDLYLKVLGSDGRTSNLKKLKLNYRGTRPKYDVTPTPTYIPSIPDVKDSFVRGLDSPLKFTPNKYYNFTVTGAGTTNSNPGPGDVKWVPVYWSTSPNPTDNRKNTTWRIGSAKGINKAATYNMYIFFQKYVYQKSEWKKTDEVQSAVYQFRSAALTTVKLTTPGLSGTSNSPAGIVFKWKKAANASGYKIYRRNGNSSKWVNIATVSGSNTLVYTDGSVKAGTMYTYTVRAYKGSALSAYNKNGSRIVRLTAPVQYKPSSKASGKLTVRWKKAAGASGYQIQYAASRSMRGSRTVSASALTRTLSGLKKGSTYYVRIRAYKKVSGKTYYGAWSSVKNAKVRK</sequence>
<feature type="region of interest" description="Disordered" evidence="1">
    <location>
        <begin position="34"/>
        <end position="113"/>
    </location>
</feature>
<feature type="compositionally biased region" description="Acidic residues" evidence="1">
    <location>
        <begin position="103"/>
        <end position="113"/>
    </location>
</feature>
<dbReference type="Pfam" id="PF00041">
    <property type="entry name" value="fn3"/>
    <property type="match status" value="1"/>
</dbReference>
<name>A0A6L8TDM2_9FIRM</name>
<dbReference type="Gene3D" id="2.60.40.10">
    <property type="entry name" value="Immunoglobulins"/>
    <property type="match status" value="2"/>
</dbReference>
<dbReference type="SMART" id="SM00060">
    <property type="entry name" value="FN3"/>
    <property type="match status" value="2"/>
</dbReference>
<feature type="compositionally biased region" description="Acidic residues" evidence="1">
    <location>
        <begin position="80"/>
        <end position="94"/>
    </location>
</feature>
<protein>
    <recommendedName>
        <fullName evidence="3">Fibronectin type-III domain-containing protein</fullName>
    </recommendedName>
</protein>
<dbReference type="InterPro" id="IPR003961">
    <property type="entry name" value="FN3_dom"/>
</dbReference>
<gene>
    <name evidence="4" type="ORF">GT694_09600</name>
</gene>
<dbReference type="Proteomes" id="UP000473323">
    <property type="component" value="Unassembled WGS sequence"/>
</dbReference>
<feature type="signal peptide" evidence="2">
    <location>
        <begin position="1"/>
        <end position="25"/>
    </location>
</feature>
<organism evidence="4 5">
    <name type="scientific">Blautia massiliensis</name>
    <name type="common">ex Durand et al. 2017</name>
    <dbReference type="NCBI Taxonomy" id="1737424"/>
    <lineage>
        <taxon>Bacteria</taxon>
        <taxon>Bacillati</taxon>
        <taxon>Bacillota</taxon>
        <taxon>Clostridia</taxon>
        <taxon>Lachnospirales</taxon>
        <taxon>Lachnospiraceae</taxon>
        <taxon>Blautia</taxon>
    </lineage>
</organism>